<keyword evidence="1" id="KW-1015">Disulfide bond</keyword>
<proteinExistence type="predicted"/>
<evidence type="ECO:0000313" key="2">
    <source>
        <dbReference type="EMBL" id="KAK3717716.1"/>
    </source>
</evidence>
<sequence>MSGIRQQLSLSSGYQRPQGKLCVIQCRPSHAARFFSDSGNKERVCLASGKWSGSKLTCRNVCPRSWKYNLENKMCYEEFNKCRSYFKALK</sequence>
<dbReference type="CDD" id="cd00033">
    <property type="entry name" value="CCP"/>
    <property type="match status" value="1"/>
</dbReference>
<evidence type="ECO:0000313" key="3">
    <source>
        <dbReference type="Proteomes" id="UP001283361"/>
    </source>
</evidence>
<dbReference type="Gene3D" id="2.10.70.10">
    <property type="entry name" value="Complement Module, domain 1"/>
    <property type="match status" value="1"/>
</dbReference>
<gene>
    <name evidence="2" type="ORF">RRG08_065450</name>
</gene>
<keyword evidence="3" id="KW-1185">Reference proteome</keyword>
<protein>
    <recommendedName>
        <fullName evidence="4">Sushi domain-containing protein</fullName>
    </recommendedName>
</protein>
<dbReference type="InterPro" id="IPR000436">
    <property type="entry name" value="Sushi_SCR_CCP_dom"/>
</dbReference>
<comment type="caution">
    <text evidence="2">The sequence shown here is derived from an EMBL/GenBank/DDBJ whole genome shotgun (WGS) entry which is preliminary data.</text>
</comment>
<dbReference type="EMBL" id="JAWDGP010007452">
    <property type="protein sequence ID" value="KAK3717716.1"/>
    <property type="molecule type" value="Genomic_DNA"/>
</dbReference>
<name>A0AAE0XVI0_9GAST</name>
<dbReference type="AlphaFoldDB" id="A0AAE0XVI0"/>
<evidence type="ECO:0008006" key="4">
    <source>
        <dbReference type="Google" id="ProtNLM"/>
    </source>
</evidence>
<accession>A0AAE0XVI0</accession>
<dbReference type="SUPFAM" id="SSF57535">
    <property type="entry name" value="Complement control module/SCR domain"/>
    <property type="match status" value="1"/>
</dbReference>
<reference evidence="2" key="1">
    <citation type="journal article" date="2023" name="G3 (Bethesda)">
        <title>A reference genome for the long-term kleptoplast-retaining sea slug Elysia crispata morphotype clarki.</title>
        <authorList>
            <person name="Eastman K.E."/>
            <person name="Pendleton A.L."/>
            <person name="Shaikh M.A."/>
            <person name="Suttiyut T."/>
            <person name="Ogas R."/>
            <person name="Tomko P."/>
            <person name="Gavelis G."/>
            <person name="Widhalm J.R."/>
            <person name="Wisecaver J.H."/>
        </authorList>
    </citation>
    <scope>NUCLEOTIDE SEQUENCE</scope>
    <source>
        <strain evidence="2">ECLA1</strain>
    </source>
</reference>
<dbReference type="InterPro" id="IPR035976">
    <property type="entry name" value="Sushi/SCR/CCP_sf"/>
</dbReference>
<organism evidence="2 3">
    <name type="scientific">Elysia crispata</name>
    <name type="common">lettuce slug</name>
    <dbReference type="NCBI Taxonomy" id="231223"/>
    <lineage>
        <taxon>Eukaryota</taxon>
        <taxon>Metazoa</taxon>
        <taxon>Spiralia</taxon>
        <taxon>Lophotrochozoa</taxon>
        <taxon>Mollusca</taxon>
        <taxon>Gastropoda</taxon>
        <taxon>Heterobranchia</taxon>
        <taxon>Euthyneura</taxon>
        <taxon>Panpulmonata</taxon>
        <taxon>Sacoglossa</taxon>
        <taxon>Placobranchoidea</taxon>
        <taxon>Plakobranchidae</taxon>
        <taxon>Elysia</taxon>
    </lineage>
</organism>
<evidence type="ECO:0000256" key="1">
    <source>
        <dbReference type="ARBA" id="ARBA00023157"/>
    </source>
</evidence>
<dbReference type="Proteomes" id="UP001283361">
    <property type="component" value="Unassembled WGS sequence"/>
</dbReference>